<name>A0AAV3X7E0_9CYAN</name>
<evidence type="ECO:0000313" key="2">
    <source>
        <dbReference type="Proteomes" id="UP001050975"/>
    </source>
</evidence>
<organism evidence="1 2">
    <name type="scientific">Microseira wollei NIES-4236</name>
    <dbReference type="NCBI Taxonomy" id="2530354"/>
    <lineage>
        <taxon>Bacteria</taxon>
        <taxon>Bacillati</taxon>
        <taxon>Cyanobacteriota</taxon>
        <taxon>Cyanophyceae</taxon>
        <taxon>Oscillatoriophycideae</taxon>
        <taxon>Aerosakkonematales</taxon>
        <taxon>Aerosakkonemataceae</taxon>
        <taxon>Microseira</taxon>
    </lineage>
</organism>
<dbReference type="Proteomes" id="UP001050975">
    <property type="component" value="Unassembled WGS sequence"/>
</dbReference>
<dbReference type="Gene3D" id="3.20.70.20">
    <property type="match status" value="1"/>
</dbReference>
<dbReference type="RefSeq" id="WP_226572501.1">
    <property type="nucleotide sequence ID" value="NZ_BLAY01000001.1"/>
</dbReference>
<dbReference type="EMBL" id="BLAY01000001">
    <property type="protein sequence ID" value="GET35277.1"/>
    <property type="molecule type" value="Genomic_DNA"/>
</dbReference>
<comment type="caution">
    <text evidence="1">The sequence shown here is derived from an EMBL/GenBank/DDBJ whole genome shotgun (WGS) entry which is preliminary data.</text>
</comment>
<protein>
    <submittedName>
        <fullName evidence="1">Hedgehog/intein hint domain-containing protein</fullName>
    </submittedName>
</protein>
<dbReference type="SUPFAM" id="SSF51998">
    <property type="entry name" value="PFL-like glycyl radical enzymes"/>
    <property type="match status" value="1"/>
</dbReference>
<sequence>MVRELERLQNTNPFPETAPVANPVFFRTYSRRTANGRESWEQVCDRTLRGLVRLGKLTPQEADIIDQMQRQIKSLPSGRWLWVGGV</sequence>
<keyword evidence="2" id="KW-1185">Reference proteome</keyword>
<accession>A0AAV3X7E0</accession>
<reference evidence="1" key="1">
    <citation type="submission" date="2019-10" db="EMBL/GenBank/DDBJ databases">
        <title>Draft genome sequece of Microseira wollei NIES-4236.</title>
        <authorList>
            <person name="Yamaguchi H."/>
            <person name="Suzuki S."/>
            <person name="Kawachi M."/>
        </authorList>
    </citation>
    <scope>NUCLEOTIDE SEQUENCE</scope>
    <source>
        <strain evidence="1">NIES-4236</strain>
    </source>
</reference>
<evidence type="ECO:0000313" key="1">
    <source>
        <dbReference type="EMBL" id="GET35277.1"/>
    </source>
</evidence>
<proteinExistence type="predicted"/>
<dbReference type="AlphaFoldDB" id="A0AAV3X7E0"/>
<gene>
    <name evidence="1" type="ORF">MiSe_00190</name>
</gene>